<protein>
    <submittedName>
        <fullName evidence="1">Uncharacterized protein</fullName>
    </submittedName>
</protein>
<gene>
    <name evidence="1" type="ORF">HNP46_005024</name>
</gene>
<organism evidence="1 2">
    <name type="scientific">Pseudomonas nitroreducens</name>
    <dbReference type="NCBI Taxonomy" id="46680"/>
    <lineage>
        <taxon>Bacteria</taxon>
        <taxon>Pseudomonadati</taxon>
        <taxon>Pseudomonadota</taxon>
        <taxon>Gammaproteobacteria</taxon>
        <taxon>Pseudomonadales</taxon>
        <taxon>Pseudomonadaceae</taxon>
        <taxon>Pseudomonas</taxon>
    </lineage>
</organism>
<dbReference type="AlphaFoldDB" id="A0A7W7P3S0"/>
<proteinExistence type="predicted"/>
<comment type="caution">
    <text evidence="1">The sequence shown here is derived from an EMBL/GenBank/DDBJ whole genome shotgun (WGS) entry which is preliminary data.</text>
</comment>
<reference evidence="1 2" key="1">
    <citation type="submission" date="2020-08" db="EMBL/GenBank/DDBJ databases">
        <title>Functional genomics of gut bacteria from endangered species of beetles.</title>
        <authorList>
            <person name="Carlos-Shanley C."/>
        </authorList>
    </citation>
    <scope>NUCLEOTIDE SEQUENCE [LARGE SCALE GENOMIC DNA]</scope>
    <source>
        <strain evidence="1 2">S00179</strain>
    </source>
</reference>
<dbReference type="EMBL" id="JACHLI010000024">
    <property type="protein sequence ID" value="MBB4866119.1"/>
    <property type="molecule type" value="Genomic_DNA"/>
</dbReference>
<evidence type="ECO:0000313" key="1">
    <source>
        <dbReference type="EMBL" id="MBB4866119.1"/>
    </source>
</evidence>
<dbReference type="Proteomes" id="UP000566995">
    <property type="component" value="Unassembled WGS sequence"/>
</dbReference>
<accession>A0A7W7P3S0</accession>
<evidence type="ECO:0000313" key="2">
    <source>
        <dbReference type="Proteomes" id="UP000566995"/>
    </source>
</evidence>
<name>A0A7W7P3S0_PSENT</name>
<sequence length="39" mass="4053">MNAFALAGASLLANAFSVNGGVMRVREQARSYTGLAHEA</sequence>